<keyword evidence="4" id="KW-0594">Phospholipid biosynthesis</keyword>
<evidence type="ECO:0000313" key="7">
    <source>
        <dbReference type="Proteomes" id="UP000198660"/>
    </source>
</evidence>
<dbReference type="SUPFAM" id="SSF69593">
    <property type="entry name" value="Glycerol-3-phosphate (1)-acyltransferase"/>
    <property type="match status" value="1"/>
</dbReference>
<accession>A0A1I6TY53</accession>
<dbReference type="Proteomes" id="UP000198660">
    <property type="component" value="Unassembled WGS sequence"/>
</dbReference>
<dbReference type="EC" id="2.3.1.51" evidence="4"/>
<dbReference type="PANTHER" id="PTHR10434">
    <property type="entry name" value="1-ACYL-SN-GLYCEROL-3-PHOSPHATE ACYLTRANSFERASE"/>
    <property type="match status" value="1"/>
</dbReference>
<dbReference type="GO" id="GO:0016020">
    <property type="term" value="C:membrane"/>
    <property type="evidence" value="ECO:0007669"/>
    <property type="project" value="InterPro"/>
</dbReference>
<dbReference type="SMART" id="SM00563">
    <property type="entry name" value="PlsC"/>
    <property type="match status" value="1"/>
</dbReference>
<dbReference type="PANTHER" id="PTHR10434:SF11">
    <property type="entry name" value="1-ACYL-SN-GLYCEROL-3-PHOSPHATE ACYLTRANSFERASE"/>
    <property type="match status" value="1"/>
</dbReference>
<comment type="similarity">
    <text evidence="1 4">Belongs to the 1-acyl-sn-glycerol-3-phosphate acyltransferase family.</text>
</comment>
<dbReference type="InterPro" id="IPR004552">
    <property type="entry name" value="AGP_acyltrans"/>
</dbReference>
<evidence type="ECO:0000256" key="1">
    <source>
        <dbReference type="ARBA" id="ARBA00008655"/>
    </source>
</evidence>
<keyword evidence="4" id="KW-1208">Phospholipid metabolism</keyword>
<comment type="catalytic activity">
    <reaction evidence="4">
        <text>a 1-acyl-sn-glycero-3-phosphate + an acyl-CoA = a 1,2-diacyl-sn-glycero-3-phosphate + CoA</text>
        <dbReference type="Rhea" id="RHEA:19709"/>
        <dbReference type="ChEBI" id="CHEBI:57287"/>
        <dbReference type="ChEBI" id="CHEBI:57970"/>
        <dbReference type="ChEBI" id="CHEBI:58342"/>
        <dbReference type="ChEBI" id="CHEBI:58608"/>
        <dbReference type="EC" id="2.3.1.51"/>
    </reaction>
</comment>
<comment type="domain">
    <text evidence="4">The HXXXXD motif is essential for acyltransferase activity and may constitute the binding site for the phosphate moiety of the glycerol-3-phosphate.</text>
</comment>
<dbReference type="OrthoDB" id="9803035at2"/>
<keyword evidence="3 4" id="KW-0012">Acyltransferase</keyword>
<proteinExistence type="inferred from homology"/>
<dbReference type="Pfam" id="PF01553">
    <property type="entry name" value="Acyltransferase"/>
    <property type="match status" value="1"/>
</dbReference>
<dbReference type="InterPro" id="IPR002123">
    <property type="entry name" value="Plipid/glycerol_acylTrfase"/>
</dbReference>
<gene>
    <name evidence="6" type="ORF">SAMN05444972_1127</name>
</gene>
<dbReference type="CDD" id="cd07989">
    <property type="entry name" value="LPLAT_AGPAT-like"/>
    <property type="match status" value="1"/>
</dbReference>
<evidence type="ECO:0000256" key="4">
    <source>
        <dbReference type="RuleBase" id="RU361267"/>
    </source>
</evidence>
<dbReference type="AlphaFoldDB" id="A0A1I6TY53"/>
<evidence type="ECO:0000313" key="6">
    <source>
        <dbReference type="EMBL" id="SFS94100.1"/>
    </source>
</evidence>
<keyword evidence="7" id="KW-1185">Reference proteome</keyword>
<protein>
    <recommendedName>
        <fullName evidence="4">1-acyl-sn-glycerol-3-phosphate acyltransferase</fullName>
        <ecNumber evidence="4">2.3.1.51</ecNumber>
    </recommendedName>
</protein>
<dbReference type="NCBIfam" id="TIGR00530">
    <property type="entry name" value="AGP_acyltrn"/>
    <property type="match status" value="1"/>
</dbReference>
<name>A0A1I6TY53_9BACL</name>
<dbReference type="EMBL" id="FPAA01000012">
    <property type="protein sequence ID" value="SFS94100.1"/>
    <property type="molecule type" value="Genomic_DNA"/>
</dbReference>
<organism evidence="6 7">
    <name type="scientific">Marininema halotolerans</name>
    <dbReference type="NCBI Taxonomy" id="1155944"/>
    <lineage>
        <taxon>Bacteria</taxon>
        <taxon>Bacillati</taxon>
        <taxon>Bacillota</taxon>
        <taxon>Bacilli</taxon>
        <taxon>Bacillales</taxon>
        <taxon>Thermoactinomycetaceae</taxon>
        <taxon>Marininema</taxon>
    </lineage>
</organism>
<keyword evidence="2 4" id="KW-0808">Transferase</keyword>
<evidence type="ECO:0000256" key="3">
    <source>
        <dbReference type="ARBA" id="ARBA00023315"/>
    </source>
</evidence>
<dbReference type="RefSeq" id="WP_091838540.1">
    <property type="nucleotide sequence ID" value="NZ_FPAA01000012.1"/>
</dbReference>
<evidence type="ECO:0000256" key="2">
    <source>
        <dbReference type="ARBA" id="ARBA00022679"/>
    </source>
</evidence>
<sequence>MLYQLGRSLCRTYFRLFFRWEIKGAEHIPADGPVVICCNHIDNMDPPLLGSSISRKVHFMAKKELFSVPLLGPILPRLGAYPVSRGAGDKGALRKSLELLKEGKVLGIFPEGTRSKNGQLGKGRTGAAFIALRSDSVIVPAAVTGPYRKFQRIKITFGKPIDLTPYRAKGINSETVEEVMEKTMNEIAALLPINPPN</sequence>
<keyword evidence="4" id="KW-0443">Lipid metabolism</keyword>
<dbReference type="GO" id="GO:0006654">
    <property type="term" value="P:phosphatidic acid biosynthetic process"/>
    <property type="evidence" value="ECO:0007669"/>
    <property type="project" value="TreeGrafter"/>
</dbReference>
<dbReference type="GO" id="GO:0003841">
    <property type="term" value="F:1-acylglycerol-3-phosphate O-acyltransferase activity"/>
    <property type="evidence" value="ECO:0007669"/>
    <property type="project" value="UniProtKB-UniRule"/>
</dbReference>
<feature type="domain" description="Phospholipid/glycerol acyltransferase" evidence="5">
    <location>
        <begin position="34"/>
        <end position="146"/>
    </location>
</feature>
<keyword evidence="4" id="KW-0444">Lipid biosynthesis</keyword>
<reference evidence="7" key="1">
    <citation type="submission" date="2016-10" db="EMBL/GenBank/DDBJ databases">
        <authorList>
            <person name="Varghese N."/>
            <person name="Submissions S."/>
        </authorList>
    </citation>
    <scope>NUCLEOTIDE SEQUENCE [LARGE SCALE GENOMIC DNA]</scope>
    <source>
        <strain evidence="7">DSM 45789</strain>
    </source>
</reference>
<evidence type="ECO:0000259" key="5">
    <source>
        <dbReference type="SMART" id="SM00563"/>
    </source>
</evidence>